<keyword evidence="4 21" id="KW-0963">Cytoplasm</keyword>
<evidence type="ECO:0000256" key="6">
    <source>
        <dbReference type="ARBA" id="ARBA00022723"/>
    </source>
</evidence>
<evidence type="ECO:0000256" key="7">
    <source>
        <dbReference type="ARBA" id="ARBA00022759"/>
    </source>
</evidence>
<evidence type="ECO:0000256" key="10">
    <source>
        <dbReference type="ARBA" id="ARBA00022801"/>
    </source>
</evidence>
<feature type="binding site" evidence="18">
    <location>
        <position position="300"/>
    </location>
    <ligand>
        <name>Mg(2+)</name>
        <dbReference type="ChEBI" id="CHEBI:18420"/>
        <label>1</label>
    </ligand>
</feature>
<keyword evidence="10 21" id="KW-0378">Hydrolase</keyword>
<dbReference type="EC" id="3.1.-.-" evidence="21"/>
<feature type="site" description="Transition state stabilizer" evidence="19">
    <location>
        <position position="184"/>
    </location>
</feature>
<evidence type="ECO:0000256" key="11">
    <source>
        <dbReference type="ARBA" id="ARBA00022833"/>
    </source>
</evidence>
<feature type="binding site" evidence="18">
    <location>
        <position position="7"/>
    </location>
    <ligand>
        <name>Mg(2+)</name>
        <dbReference type="ChEBI" id="CHEBI:18420"/>
        <label>1</label>
    </ligand>
</feature>
<evidence type="ECO:0000256" key="12">
    <source>
        <dbReference type="ARBA" id="ARBA00022842"/>
    </source>
</evidence>
<feature type="binding site" evidence="18">
    <location>
        <position position="182"/>
    </location>
    <ligand>
        <name>Mg(2+)</name>
        <dbReference type="ChEBI" id="CHEBI:18420"/>
        <label>1</label>
    </ligand>
</feature>
<dbReference type="GO" id="GO:0005634">
    <property type="term" value="C:nucleus"/>
    <property type="evidence" value="ECO:0007669"/>
    <property type="project" value="UniProtKB-SubCell"/>
</dbReference>
<evidence type="ECO:0000256" key="14">
    <source>
        <dbReference type="ARBA" id="ARBA00023128"/>
    </source>
</evidence>
<name>A0A5A9NXX0_9TELE</name>
<feature type="domain" description="GRF-type" evidence="23">
    <location>
        <begin position="513"/>
        <end position="562"/>
    </location>
</feature>
<gene>
    <name evidence="24" type="ORF">E1301_Tti022797</name>
</gene>
<dbReference type="GO" id="GO:0006284">
    <property type="term" value="P:base-excision repair"/>
    <property type="evidence" value="ECO:0007669"/>
    <property type="project" value="TreeGrafter"/>
</dbReference>
<reference evidence="24 25" key="1">
    <citation type="journal article" date="2019" name="Mol. Ecol. Resour.">
        <title>Chromosome-level genome assembly of Triplophysa tibetana, a fish adapted to the harsh high-altitude environment of the Tibetan Plateau.</title>
        <authorList>
            <person name="Yang X."/>
            <person name="Liu H."/>
            <person name="Ma Z."/>
            <person name="Zou Y."/>
            <person name="Zou M."/>
            <person name="Mao Y."/>
            <person name="Li X."/>
            <person name="Wang H."/>
            <person name="Chen T."/>
            <person name="Wang W."/>
            <person name="Yang R."/>
        </authorList>
    </citation>
    <scope>NUCLEOTIDE SEQUENCE [LARGE SCALE GENOMIC DNA]</scope>
    <source>
        <strain evidence="24">TTIB1903HZAU</strain>
        <tissue evidence="24">Muscle</tissue>
    </source>
</reference>
<dbReference type="GO" id="GO:0016829">
    <property type="term" value="F:lyase activity"/>
    <property type="evidence" value="ECO:0007669"/>
    <property type="project" value="UniProtKB-KW"/>
</dbReference>
<dbReference type="GO" id="GO:0008081">
    <property type="term" value="F:phosphoric diester hydrolase activity"/>
    <property type="evidence" value="ECO:0007669"/>
    <property type="project" value="TreeGrafter"/>
</dbReference>
<dbReference type="GO" id="GO:0008311">
    <property type="term" value="F:double-stranded DNA 3'-5' DNA exonuclease activity"/>
    <property type="evidence" value="ECO:0007669"/>
    <property type="project" value="UniProtKB-EC"/>
</dbReference>
<dbReference type="GO" id="GO:0005739">
    <property type="term" value="C:mitochondrion"/>
    <property type="evidence" value="ECO:0007669"/>
    <property type="project" value="UniProtKB-SubCell"/>
</dbReference>
<keyword evidence="13 21" id="KW-0238">DNA-binding</keyword>
<dbReference type="PANTHER" id="PTHR22748:SF27">
    <property type="entry name" value="DNA-(APURINIC OR APYRIMIDINIC SITE) ENDONUCLEASE 2"/>
    <property type="match status" value="1"/>
</dbReference>
<accession>A0A5A9NXX0</accession>
<evidence type="ECO:0000256" key="5">
    <source>
        <dbReference type="ARBA" id="ARBA00022722"/>
    </source>
</evidence>
<proteinExistence type="inferred from homology"/>
<dbReference type="Gene3D" id="3.60.10.10">
    <property type="entry name" value="Endonuclease/exonuclease/phosphatase"/>
    <property type="match status" value="1"/>
</dbReference>
<evidence type="ECO:0000313" key="24">
    <source>
        <dbReference type="EMBL" id="KAA0714105.1"/>
    </source>
</evidence>
<feature type="site" description="Important for catalytic activity" evidence="19">
    <location>
        <position position="274"/>
    </location>
</feature>
<comment type="similarity">
    <text evidence="3 21">Belongs to the DNA repair enzymes AP/ExoA family.</text>
</comment>
<feature type="binding site" evidence="18">
    <location>
        <position position="34"/>
    </location>
    <ligand>
        <name>Mg(2+)</name>
        <dbReference type="ChEBI" id="CHEBI:18420"/>
        <label>1</label>
    </ligand>
</feature>
<feature type="active site" description="Proton acceptor" evidence="17">
    <location>
        <position position="301"/>
    </location>
</feature>
<dbReference type="FunFam" id="3.60.10.10:FF:000030">
    <property type="entry name" value="DNA-(apurinic or apyrimidinic site) lyase"/>
    <property type="match status" value="1"/>
</dbReference>
<evidence type="ECO:0000256" key="16">
    <source>
        <dbReference type="ARBA" id="ARBA00023242"/>
    </source>
</evidence>
<comment type="function">
    <text evidence="21">Initiates repair of AP sites in DNA by catalyzing hydrolytic incision of the phosphodiester backbone immediately adjacent to the damage, generating a single-strand break with 5'-deoxyribose phosphate and 3'-hydroxyl ends.</text>
</comment>
<evidence type="ECO:0000256" key="1">
    <source>
        <dbReference type="ARBA" id="ARBA00000493"/>
    </source>
</evidence>
<evidence type="ECO:0000256" key="22">
    <source>
        <dbReference type="SAM" id="MobiDB-lite"/>
    </source>
</evidence>
<feature type="binding site" evidence="18">
    <location>
        <position position="184"/>
    </location>
    <ligand>
        <name>Mg(2+)</name>
        <dbReference type="ChEBI" id="CHEBI:18420"/>
        <label>1</label>
    </ligand>
</feature>
<dbReference type="PROSITE" id="PS51999">
    <property type="entry name" value="ZF_GRF"/>
    <property type="match status" value="1"/>
</dbReference>
<evidence type="ECO:0000256" key="18">
    <source>
        <dbReference type="PIRSR" id="PIRSR604808-2"/>
    </source>
</evidence>
<organism evidence="24 25">
    <name type="scientific">Triplophysa tibetana</name>
    <dbReference type="NCBI Taxonomy" id="1572043"/>
    <lineage>
        <taxon>Eukaryota</taxon>
        <taxon>Metazoa</taxon>
        <taxon>Chordata</taxon>
        <taxon>Craniata</taxon>
        <taxon>Vertebrata</taxon>
        <taxon>Euteleostomi</taxon>
        <taxon>Actinopterygii</taxon>
        <taxon>Neopterygii</taxon>
        <taxon>Teleostei</taxon>
        <taxon>Ostariophysi</taxon>
        <taxon>Cypriniformes</taxon>
        <taxon>Nemacheilidae</taxon>
        <taxon>Triplophysa</taxon>
    </lineage>
</organism>
<evidence type="ECO:0000256" key="17">
    <source>
        <dbReference type="PIRSR" id="PIRSR604808-1"/>
    </source>
</evidence>
<dbReference type="GO" id="GO:0003906">
    <property type="term" value="F:DNA-(apurinic or apyrimidinic site) endonuclease activity"/>
    <property type="evidence" value="ECO:0007669"/>
    <property type="project" value="TreeGrafter"/>
</dbReference>
<evidence type="ECO:0000256" key="20">
    <source>
        <dbReference type="PROSITE-ProRule" id="PRU01343"/>
    </source>
</evidence>
<dbReference type="Proteomes" id="UP000324632">
    <property type="component" value="Chromosome 12"/>
</dbReference>
<feature type="binding site" evidence="18">
    <location>
        <position position="301"/>
    </location>
    <ligand>
        <name>Mg(2+)</name>
        <dbReference type="ChEBI" id="CHEBI:18420"/>
        <label>1</label>
    </ligand>
</feature>
<evidence type="ECO:0000256" key="21">
    <source>
        <dbReference type="RuleBase" id="RU362131"/>
    </source>
</evidence>
<feature type="region of interest" description="Disordered" evidence="22">
    <location>
        <begin position="374"/>
        <end position="438"/>
    </location>
</feature>
<keyword evidence="8 21" id="KW-0227">DNA damage</keyword>
<evidence type="ECO:0000256" key="2">
    <source>
        <dbReference type="ARBA" id="ARBA00001936"/>
    </source>
</evidence>
<evidence type="ECO:0000256" key="19">
    <source>
        <dbReference type="PIRSR" id="PIRSR604808-3"/>
    </source>
</evidence>
<feature type="compositionally biased region" description="Basic and acidic residues" evidence="22">
    <location>
        <begin position="383"/>
        <end position="393"/>
    </location>
</feature>
<keyword evidence="16 21" id="KW-0539">Nucleus</keyword>
<dbReference type="InterPro" id="IPR010666">
    <property type="entry name" value="Znf_GRF"/>
</dbReference>
<evidence type="ECO:0000256" key="9">
    <source>
        <dbReference type="ARBA" id="ARBA00022771"/>
    </source>
</evidence>
<keyword evidence="7 21" id="KW-0255">Endonuclease</keyword>
<dbReference type="InterPro" id="IPR005135">
    <property type="entry name" value="Endo/exonuclease/phosphatase"/>
</dbReference>
<keyword evidence="11" id="KW-0862">Zinc</keyword>
<keyword evidence="6 18" id="KW-0479">Metal-binding</keyword>
<evidence type="ECO:0000256" key="4">
    <source>
        <dbReference type="ARBA" id="ARBA00022490"/>
    </source>
</evidence>
<keyword evidence="18" id="KW-0464">Manganese</keyword>
<feature type="site" description="Interaction with DNA substrate" evidence="19">
    <location>
        <position position="301"/>
    </location>
</feature>
<comment type="subcellular location">
    <subcellularLocation>
        <location evidence="21">Nucleus</location>
    </subcellularLocation>
    <subcellularLocation>
        <location evidence="21">Cytoplasm</location>
    </subcellularLocation>
    <subcellularLocation>
        <location evidence="21">Mitochondrion</location>
    </subcellularLocation>
</comment>
<dbReference type="Pfam" id="PF03372">
    <property type="entry name" value="Exo_endo_phos"/>
    <property type="match status" value="1"/>
</dbReference>
<dbReference type="SUPFAM" id="SSF56219">
    <property type="entry name" value="DNase I-like"/>
    <property type="match status" value="1"/>
</dbReference>
<keyword evidence="12 18" id="KW-0460">Magnesium</keyword>
<protein>
    <recommendedName>
        <fullName evidence="21">DNA-(apurinic or apyrimidinic site) endonuclease</fullName>
        <ecNumber evidence="21">3.1.-.-</ecNumber>
    </recommendedName>
</protein>
<dbReference type="EMBL" id="SOYY01000012">
    <property type="protein sequence ID" value="KAA0714105.1"/>
    <property type="molecule type" value="Genomic_DNA"/>
</dbReference>
<dbReference type="PROSITE" id="PS00726">
    <property type="entry name" value="AP_NUCLEASE_F1_1"/>
    <property type="match status" value="1"/>
</dbReference>
<comment type="caution">
    <text evidence="24">The sequence shown here is derived from an EMBL/GenBank/DDBJ whole genome shotgun (WGS) entry which is preliminary data.</text>
</comment>
<feature type="active site" description="Proton donor/acceptor" evidence="17">
    <location>
        <position position="182"/>
    </location>
</feature>
<dbReference type="PROSITE" id="PS51435">
    <property type="entry name" value="AP_NUCLEASE_F1_4"/>
    <property type="match status" value="1"/>
</dbReference>
<evidence type="ECO:0000256" key="3">
    <source>
        <dbReference type="ARBA" id="ARBA00007092"/>
    </source>
</evidence>
<sequence length="563" mass="62780">MKIVTWNINGIRTFKSGIKKILDSFEADIICVQETKVTRDLLEESTAIVDGYNSYFSFSRGRSGYSGVATYCKDRATPFLAEEGLTGLLITHEEAVGCYGDQLEFSSEELLALDNEGRAVITQHHFTGADAPQTLSVINVYCPRADPDKPERKQYKLQFYKLLQSRAEAILRSGSHVIVLGDVNTSHRPIDHCDPEDVDNFEDNPARKWLDHFLSGALENGDTEDQFGNISQKSASGGKFVDSFRHFHPKRSDAFTCWSTMTGARQTNYGTRIDYIFSNRFLVENVFSGVDIMPEVEGSDHCPVWAQLSCTLLPSPKFPPLCTRHMPEFIGRQLKLSGFFVKVSEKQNILKGYKESLPGSQEAGEIRENMNPVVQGNNIIKKRPADKEAETKAHKAKKSKLTKTETKPQNNLLAFFKPKQTQLNPPSPELNPDPGSESSACLTNAILADDTHCNSTQTKSSDVALDTCVSVVTETKNQDKQDKETAPVEMCRKGPCSSFWKEVLRGPPQPPLCKSHNEPCVLRTVKKAGPNLGRQFFVCARPQGHASNPQARCNFFTWVDKGK</sequence>
<dbReference type="PANTHER" id="PTHR22748">
    <property type="entry name" value="AP ENDONUCLEASE"/>
    <property type="match status" value="1"/>
</dbReference>
<keyword evidence="15 21" id="KW-0234">DNA repair</keyword>
<evidence type="ECO:0000313" key="25">
    <source>
        <dbReference type="Proteomes" id="UP000324632"/>
    </source>
</evidence>
<evidence type="ECO:0000256" key="8">
    <source>
        <dbReference type="ARBA" id="ARBA00022763"/>
    </source>
</evidence>
<evidence type="ECO:0000259" key="23">
    <source>
        <dbReference type="PROSITE" id="PS51999"/>
    </source>
</evidence>
<dbReference type="Pfam" id="PF06839">
    <property type="entry name" value="Zn_ribbon_GRF"/>
    <property type="match status" value="1"/>
</dbReference>
<keyword evidence="5 21" id="KW-0540">Nuclease</keyword>
<keyword evidence="24" id="KW-0456">Lyase</keyword>
<dbReference type="GO" id="GO:0003677">
    <property type="term" value="F:DNA binding"/>
    <property type="evidence" value="ECO:0007669"/>
    <property type="project" value="UniProtKB-KW"/>
</dbReference>
<evidence type="ECO:0000256" key="13">
    <source>
        <dbReference type="ARBA" id="ARBA00023125"/>
    </source>
</evidence>
<comment type="cofactor">
    <cofactor evidence="2">
        <name>Mn(2+)</name>
        <dbReference type="ChEBI" id="CHEBI:29035"/>
    </cofactor>
</comment>
<keyword evidence="14 21" id="KW-0496">Mitochondrion</keyword>
<dbReference type="NCBIfam" id="TIGR00633">
    <property type="entry name" value="xth"/>
    <property type="match status" value="1"/>
</dbReference>
<dbReference type="InterPro" id="IPR020847">
    <property type="entry name" value="AP_endonuclease_F1_BS"/>
</dbReference>
<comment type="cofactor">
    <cofactor evidence="18 21">
        <name>Mg(2+)</name>
        <dbReference type="ChEBI" id="CHEBI:18420"/>
    </cofactor>
    <cofactor evidence="18 21">
        <name>Mn(2+)</name>
        <dbReference type="ChEBI" id="CHEBI:29035"/>
    </cofactor>
    <text evidence="18 21">Probably binds two magnesium or manganese ions per subunit.</text>
</comment>
<keyword evidence="9 20" id="KW-0863">Zinc-finger</keyword>
<dbReference type="InterPro" id="IPR036691">
    <property type="entry name" value="Endo/exonu/phosph_ase_sf"/>
</dbReference>
<keyword evidence="25" id="KW-1185">Reference proteome</keyword>
<evidence type="ECO:0000256" key="15">
    <source>
        <dbReference type="ARBA" id="ARBA00023204"/>
    </source>
</evidence>
<dbReference type="CDD" id="cd09088">
    <property type="entry name" value="Ape2-like_AP-endo"/>
    <property type="match status" value="1"/>
</dbReference>
<comment type="catalytic activity">
    <reaction evidence="1">
        <text>Exonucleolytic cleavage in the 3'- to 5'-direction to yield nucleoside 5'-phosphates.</text>
        <dbReference type="EC" id="3.1.11.2"/>
    </reaction>
</comment>
<dbReference type="OrthoDB" id="391817at2759"/>
<dbReference type="AlphaFoldDB" id="A0A5A9NXX0"/>
<dbReference type="InterPro" id="IPR004808">
    <property type="entry name" value="AP_endonuc_1"/>
</dbReference>
<dbReference type="GO" id="GO:0008270">
    <property type="term" value="F:zinc ion binding"/>
    <property type="evidence" value="ECO:0007669"/>
    <property type="project" value="UniProtKB-KW"/>
</dbReference>
<feature type="active site" evidence="17">
    <location>
        <position position="141"/>
    </location>
</feature>